<keyword evidence="3" id="KW-0804">Transcription</keyword>
<dbReference type="CDD" id="cd00038">
    <property type="entry name" value="CAP_ED"/>
    <property type="match status" value="1"/>
</dbReference>
<keyword evidence="7" id="KW-1185">Reference proteome</keyword>
<dbReference type="PANTHER" id="PTHR24567">
    <property type="entry name" value="CRP FAMILY TRANSCRIPTIONAL REGULATORY PROTEIN"/>
    <property type="match status" value="1"/>
</dbReference>
<dbReference type="InterPro" id="IPR012318">
    <property type="entry name" value="HTH_CRP"/>
</dbReference>
<dbReference type="Gene3D" id="1.10.10.10">
    <property type="entry name" value="Winged helix-like DNA-binding domain superfamily/Winged helix DNA-binding domain"/>
    <property type="match status" value="1"/>
</dbReference>
<dbReference type="Pfam" id="PF13545">
    <property type="entry name" value="HTH_Crp_2"/>
    <property type="match status" value="1"/>
</dbReference>
<dbReference type="RefSeq" id="WP_306734285.1">
    <property type="nucleotide sequence ID" value="NZ_JANHAX010000001.1"/>
</dbReference>
<evidence type="ECO:0000313" key="6">
    <source>
        <dbReference type="EMBL" id="MDQ2089032.1"/>
    </source>
</evidence>
<dbReference type="EMBL" id="JANHAX010000001">
    <property type="protein sequence ID" value="MDQ2089032.1"/>
    <property type="molecule type" value="Genomic_DNA"/>
</dbReference>
<evidence type="ECO:0000256" key="3">
    <source>
        <dbReference type="ARBA" id="ARBA00023163"/>
    </source>
</evidence>
<accession>A0AAE4B384</accession>
<evidence type="ECO:0000256" key="2">
    <source>
        <dbReference type="ARBA" id="ARBA00023125"/>
    </source>
</evidence>
<reference evidence="6" key="1">
    <citation type="submission" date="2022-07" db="EMBL/GenBank/DDBJ databases">
        <authorList>
            <person name="Otstavnykh N."/>
            <person name="Isaeva M."/>
            <person name="Bystritskaya E."/>
        </authorList>
    </citation>
    <scope>NUCLEOTIDE SEQUENCE</scope>
    <source>
        <strain evidence="6">KCTC 52189</strain>
    </source>
</reference>
<reference evidence="6" key="2">
    <citation type="submission" date="2023-02" db="EMBL/GenBank/DDBJ databases">
        <title>'Rhodoalgimonas zhirmunskyi' gen. nov., isolated from a red alga.</title>
        <authorList>
            <person name="Nedashkovskaya O.I."/>
            <person name="Otstavnykh N.Y."/>
            <person name="Bystritskaya E.P."/>
            <person name="Balabanova L.A."/>
            <person name="Isaeva M.P."/>
        </authorList>
    </citation>
    <scope>NUCLEOTIDE SEQUENCE</scope>
    <source>
        <strain evidence="6">KCTC 52189</strain>
    </source>
</reference>
<protein>
    <submittedName>
        <fullName evidence="6">Crp/Fnr family transcriptional regulator</fullName>
    </submittedName>
</protein>
<gene>
    <name evidence="6" type="ORF">NO357_03845</name>
</gene>
<feature type="domain" description="Cyclic nucleotide-binding" evidence="4">
    <location>
        <begin position="23"/>
        <end position="130"/>
    </location>
</feature>
<evidence type="ECO:0000256" key="1">
    <source>
        <dbReference type="ARBA" id="ARBA00023015"/>
    </source>
</evidence>
<comment type="caution">
    <text evidence="6">The sequence shown here is derived from an EMBL/GenBank/DDBJ whole genome shotgun (WGS) entry which is preliminary data.</text>
</comment>
<feature type="domain" description="HTH crp-type" evidence="5">
    <location>
        <begin position="144"/>
        <end position="209"/>
    </location>
</feature>
<dbReference type="SUPFAM" id="SSF46785">
    <property type="entry name" value="Winged helix' DNA-binding domain"/>
    <property type="match status" value="1"/>
</dbReference>
<dbReference type="SMART" id="SM00100">
    <property type="entry name" value="cNMP"/>
    <property type="match status" value="1"/>
</dbReference>
<dbReference type="SMART" id="SM00419">
    <property type="entry name" value="HTH_CRP"/>
    <property type="match status" value="1"/>
</dbReference>
<sequence>MTWLETAPALDALEPRARAQMGALKPVNLPAGAVLFHPGDSVKGYAIVLTGRVDVSLTGTTGREMLLYSVVPGQSCIQSTLGLLGGGDYTAEAVTQGETELVLLPRALFLDLVDSSPAFRAVVFRAFADRMQNMMQLVEKVAFQRVECRLADQLLTLTEAADGPIRITQAELATKVGTAREVISRRLDAWARRGVVQTGRGTITITDAQALREIAQDVM</sequence>
<dbReference type="InterPro" id="IPR014710">
    <property type="entry name" value="RmlC-like_jellyroll"/>
</dbReference>
<dbReference type="Gene3D" id="2.60.120.10">
    <property type="entry name" value="Jelly Rolls"/>
    <property type="match status" value="1"/>
</dbReference>
<proteinExistence type="predicted"/>
<dbReference type="GO" id="GO:0003700">
    <property type="term" value="F:DNA-binding transcription factor activity"/>
    <property type="evidence" value="ECO:0007669"/>
    <property type="project" value="TreeGrafter"/>
</dbReference>
<dbReference type="PROSITE" id="PS50042">
    <property type="entry name" value="CNMP_BINDING_3"/>
    <property type="match status" value="1"/>
</dbReference>
<dbReference type="PANTHER" id="PTHR24567:SF74">
    <property type="entry name" value="HTH-TYPE TRANSCRIPTIONAL REGULATOR ARCR"/>
    <property type="match status" value="1"/>
</dbReference>
<keyword evidence="1" id="KW-0805">Transcription regulation</keyword>
<dbReference type="InterPro" id="IPR036390">
    <property type="entry name" value="WH_DNA-bd_sf"/>
</dbReference>
<dbReference type="InterPro" id="IPR018490">
    <property type="entry name" value="cNMP-bd_dom_sf"/>
</dbReference>
<evidence type="ECO:0000259" key="4">
    <source>
        <dbReference type="PROSITE" id="PS50042"/>
    </source>
</evidence>
<dbReference type="GO" id="GO:0005829">
    <property type="term" value="C:cytosol"/>
    <property type="evidence" value="ECO:0007669"/>
    <property type="project" value="TreeGrafter"/>
</dbReference>
<dbReference type="PROSITE" id="PS51063">
    <property type="entry name" value="HTH_CRP_2"/>
    <property type="match status" value="1"/>
</dbReference>
<dbReference type="Pfam" id="PF00027">
    <property type="entry name" value="cNMP_binding"/>
    <property type="match status" value="1"/>
</dbReference>
<dbReference type="InterPro" id="IPR000595">
    <property type="entry name" value="cNMP-bd_dom"/>
</dbReference>
<dbReference type="GO" id="GO:0003677">
    <property type="term" value="F:DNA binding"/>
    <property type="evidence" value="ECO:0007669"/>
    <property type="project" value="UniProtKB-KW"/>
</dbReference>
<dbReference type="InterPro" id="IPR036388">
    <property type="entry name" value="WH-like_DNA-bd_sf"/>
</dbReference>
<dbReference type="AlphaFoldDB" id="A0AAE4B384"/>
<name>A0AAE4B384_9RHOB</name>
<organism evidence="6 7">
    <name type="scientific">Marimonas arenosa</name>
    <dbReference type="NCBI Taxonomy" id="1795305"/>
    <lineage>
        <taxon>Bacteria</taxon>
        <taxon>Pseudomonadati</taxon>
        <taxon>Pseudomonadota</taxon>
        <taxon>Alphaproteobacteria</taxon>
        <taxon>Rhodobacterales</taxon>
        <taxon>Paracoccaceae</taxon>
        <taxon>Marimonas</taxon>
    </lineage>
</organism>
<keyword evidence="2" id="KW-0238">DNA-binding</keyword>
<dbReference type="SUPFAM" id="SSF51206">
    <property type="entry name" value="cAMP-binding domain-like"/>
    <property type="match status" value="1"/>
</dbReference>
<dbReference type="Proteomes" id="UP001226762">
    <property type="component" value="Unassembled WGS sequence"/>
</dbReference>
<evidence type="ECO:0000259" key="5">
    <source>
        <dbReference type="PROSITE" id="PS51063"/>
    </source>
</evidence>
<dbReference type="InterPro" id="IPR050397">
    <property type="entry name" value="Env_Response_Regulators"/>
</dbReference>
<evidence type="ECO:0000313" key="7">
    <source>
        <dbReference type="Proteomes" id="UP001226762"/>
    </source>
</evidence>